<proteinExistence type="predicted"/>
<keyword evidence="3 6" id="KW-0863">Zinc-finger</keyword>
<name>A0AAN6MII9_9PEZI</name>
<feature type="domain" description="C2H2-type" evidence="7">
    <location>
        <begin position="119"/>
        <end position="148"/>
    </location>
</feature>
<dbReference type="Gene3D" id="3.30.160.60">
    <property type="entry name" value="Classic Zinc Finger"/>
    <property type="match status" value="2"/>
</dbReference>
<sequence>MANPGTADVGVDPLNAHIANLNMSVPSGDGTADPSSFWQSQAVAFPYPSPTDFSTVHQSQPLTDPTLDPQLGGYVQYADHAAAGQQVYWPSPSAHDPQTAAQLAQAGPSSAATAVEKPFKCDHQGCDQAYRLQCELDKHKNIHNRPRICQICGKGKAERKDLNRHMWARHPDEARRLKIPKEEDICPVCGHHGRKDNVKRHRDMKGH</sequence>
<keyword evidence="1" id="KW-0479">Metal-binding</keyword>
<dbReference type="Proteomes" id="UP001303889">
    <property type="component" value="Unassembled WGS sequence"/>
</dbReference>
<dbReference type="GO" id="GO:0008270">
    <property type="term" value="F:zinc ion binding"/>
    <property type="evidence" value="ECO:0007669"/>
    <property type="project" value="UniProtKB-KW"/>
</dbReference>
<evidence type="ECO:0000256" key="3">
    <source>
        <dbReference type="ARBA" id="ARBA00022771"/>
    </source>
</evidence>
<protein>
    <recommendedName>
        <fullName evidence="7">C2H2-type domain-containing protein</fullName>
    </recommendedName>
</protein>
<comment type="caution">
    <text evidence="8">The sequence shown here is derived from an EMBL/GenBank/DDBJ whole genome shotgun (WGS) entry which is preliminary data.</text>
</comment>
<dbReference type="InterPro" id="IPR036236">
    <property type="entry name" value="Znf_C2H2_sf"/>
</dbReference>
<dbReference type="SUPFAM" id="SSF57667">
    <property type="entry name" value="beta-beta-alpha zinc fingers"/>
    <property type="match status" value="1"/>
</dbReference>
<dbReference type="GO" id="GO:0000981">
    <property type="term" value="F:DNA-binding transcription factor activity, RNA polymerase II-specific"/>
    <property type="evidence" value="ECO:0007669"/>
    <property type="project" value="TreeGrafter"/>
</dbReference>
<dbReference type="GO" id="GO:0000978">
    <property type="term" value="F:RNA polymerase II cis-regulatory region sequence-specific DNA binding"/>
    <property type="evidence" value="ECO:0007669"/>
    <property type="project" value="TreeGrafter"/>
</dbReference>
<gene>
    <name evidence="8" type="ORF">C8A05DRAFT_35531</name>
</gene>
<dbReference type="PANTHER" id="PTHR24388:SF53">
    <property type="entry name" value="CHORION TRANSCRIPTION FACTOR CF2-RELATED"/>
    <property type="match status" value="1"/>
</dbReference>
<dbReference type="InterPro" id="IPR050527">
    <property type="entry name" value="Snail/Krueppel_Znf"/>
</dbReference>
<dbReference type="PROSITE" id="PS00028">
    <property type="entry name" value="ZINC_FINGER_C2H2_1"/>
    <property type="match status" value="1"/>
</dbReference>
<dbReference type="PROSITE" id="PS50157">
    <property type="entry name" value="ZINC_FINGER_C2H2_2"/>
    <property type="match status" value="1"/>
</dbReference>
<evidence type="ECO:0000256" key="5">
    <source>
        <dbReference type="ARBA" id="ARBA00023242"/>
    </source>
</evidence>
<keyword evidence="5" id="KW-0539">Nucleus</keyword>
<keyword evidence="4" id="KW-0862">Zinc</keyword>
<evidence type="ECO:0000256" key="1">
    <source>
        <dbReference type="ARBA" id="ARBA00022723"/>
    </source>
</evidence>
<evidence type="ECO:0000256" key="6">
    <source>
        <dbReference type="PROSITE-ProRule" id="PRU00042"/>
    </source>
</evidence>
<dbReference type="InterPro" id="IPR013087">
    <property type="entry name" value="Znf_C2H2_type"/>
</dbReference>
<evidence type="ECO:0000259" key="7">
    <source>
        <dbReference type="PROSITE" id="PS50157"/>
    </source>
</evidence>
<dbReference type="AlphaFoldDB" id="A0AAN6MII9"/>
<evidence type="ECO:0000313" key="9">
    <source>
        <dbReference type="Proteomes" id="UP001303889"/>
    </source>
</evidence>
<organism evidence="8 9">
    <name type="scientific">Staphylotrichum tortipilum</name>
    <dbReference type="NCBI Taxonomy" id="2831512"/>
    <lineage>
        <taxon>Eukaryota</taxon>
        <taxon>Fungi</taxon>
        <taxon>Dikarya</taxon>
        <taxon>Ascomycota</taxon>
        <taxon>Pezizomycotina</taxon>
        <taxon>Sordariomycetes</taxon>
        <taxon>Sordariomycetidae</taxon>
        <taxon>Sordariales</taxon>
        <taxon>Chaetomiaceae</taxon>
        <taxon>Staphylotrichum</taxon>
    </lineage>
</organism>
<dbReference type="SMART" id="SM00355">
    <property type="entry name" value="ZnF_C2H2"/>
    <property type="match status" value="2"/>
</dbReference>
<accession>A0AAN6MII9</accession>
<keyword evidence="2" id="KW-0677">Repeat</keyword>
<reference evidence="8" key="1">
    <citation type="journal article" date="2023" name="Mol. Phylogenet. Evol.">
        <title>Genome-scale phylogeny and comparative genomics of the fungal order Sordariales.</title>
        <authorList>
            <person name="Hensen N."/>
            <person name="Bonometti L."/>
            <person name="Westerberg I."/>
            <person name="Brannstrom I.O."/>
            <person name="Guillou S."/>
            <person name="Cros-Aarteil S."/>
            <person name="Calhoun S."/>
            <person name="Haridas S."/>
            <person name="Kuo A."/>
            <person name="Mondo S."/>
            <person name="Pangilinan J."/>
            <person name="Riley R."/>
            <person name="LaButti K."/>
            <person name="Andreopoulos B."/>
            <person name="Lipzen A."/>
            <person name="Chen C."/>
            <person name="Yan M."/>
            <person name="Daum C."/>
            <person name="Ng V."/>
            <person name="Clum A."/>
            <person name="Steindorff A."/>
            <person name="Ohm R.A."/>
            <person name="Martin F."/>
            <person name="Silar P."/>
            <person name="Natvig D.O."/>
            <person name="Lalanne C."/>
            <person name="Gautier V."/>
            <person name="Ament-Velasquez S.L."/>
            <person name="Kruys A."/>
            <person name="Hutchinson M.I."/>
            <person name="Powell A.J."/>
            <person name="Barry K."/>
            <person name="Miller A.N."/>
            <person name="Grigoriev I.V."/>
            <person name="Debuchy R."/>
            <person name="Gladieux P."/>
            <person name="Hiltunen Thoren M."/>
            <person name="Johannesson H."/>
        </authorList>
    </citation>
    <scope>NUCLEOTIDE SEQUENCE</scope>
    <source>
        <strain evidence="8">CBS 103.79</strain>
    </source>
</reference>
<evidence type="ECO:0000313" key="8">
    <source>
        <dbReference type="EMBL" id="KAK3900821.1"/>
    </source>
</evidence>
<evidence type="ECO:0000256" key="4">
    <source>
        <dbReference type="ARBA" id="ARBA00022833"/>
    </source>
</evidence>
<evidence type="ECO:0000256" key="2">
    <source>
        <dbReference type="ARBA" id="ARBA00022737"/>
    </source>
</evidence>
<dbReference type="PANTHER" id="PTHR24388">
    <property type="entry name" value="ZINC FINGER PROTEIN"/>
    <property type="match status" value="1"/>
</dbReference>
<reference evidence="8" key="2">
    <citation type="submission" date="2023-05" db="EMBL/GenBank/DDBJ databases">
        <authorList>
            <consortium name="Lawrence Berkeley National Laboratory"/>
            <person name="Steindorff A."/>
            <person name="Hensen N."/>
            <person name="Bonometti L."/>
            <person name="Westerberg I."/>
            <person name="Brannstrom I.O."/>
            <person name="Guillou S."/>
            <person name="Cros-Aarteil S."/>
            <person name="Calhoun S."/>
            <person name="Haridas S."/>
            <person name="Kuo A."/>
            <person name="Mondo S."/>
            <person name="Pangilinan J."/>
            <person name="Riley R."/>
            <person name="Labutti K."/>
            <person name="Andreopoulos B."/>
            <person name="Lipzen A."/>
            <person name="Chen C."/>
            <person name="Yanf M."/>
            <person name="Daum C."/>
            <person name="Ng V."/>
            <person name="Clum A."/>
            <person name="Ohm R."/>
            <person name="Martin F."/>
            <person name="Silar P."/>
            <person name="Natvig D."/>
            <person name="Lalanne C."/>
            <person name="Gautier V."/>
            <person name="Ament-Velasquez S.L."/>
            <person name="Kruys A."/>
            <person name="Hutchinson M.I."/>
            <person name="Powell A.J."/>
            <person name="Barry K."/>
            <person name="Miller A.N."/>
            <person name="Grigoriev I.V."/>
            <person name="Debuchy R."/>
            <person name="Gladieux P."/>
            <person name="Thoren M.H."/>
            <person name="Johannesson H."/>
        </authorList>
    </citation>
    <scope>NUCLEOTIDE SEQUENCE</scope>
    <source>
        <strain evidence="8">CBS 103.79</strain>
    </source>
</reference>
<dbReference type="EMBL" id="MU855634">
    <property type="protein sequence ID" value="KAK3900821.1"/>
    <property type="molecule type" value="Genomic_DNA"/>
</dbReference>
<keyword evidence="9" id="KW-1185">Reference proteome</keyword>